<dbReference type="InterPro" id="IPR009057">
    <property type="entry name" value="Homeodomain-like_sf"/>
</dbReference>
<name>A0A1I6FNH2_9FLAO</name>
<evidence type="ECO:0000256" key="2">
    <source>
        <dbReference type="ARBA" id="ARBA00023125"/>
    </source>
</evidence>
<keyword evidence="1" id="KW-0805">Transcription regulation</keyword>
<keyword evidence="2 5" id="KW-0238">DNA-binding</keyword>
<keyword evidence="6" id="KW-1185">Reference proteome</keyword>
<evidence type="ECO:0000256" key="3">
    <source>
        <dbReference type="ARBA" id="ARBA00023163"/>
    </source>
</evidence>
<dbReference type="Proteomes" id="UP000199534">
    <property type="component" value="Unassembled WGS sequence"/>
</dbReference>
<dbReference type="PANTHER" id="PTHR47893:SF1">
    <property type="entry name" value="REGULATORY PROTEIN PCHR"/>
    <property type="match status" value="1"/>
</dbReference>
<dbReference type="Pfam" id="PF12833">
    <property type="entry name" value="HTH_18"/>
    <property type="match status" value="1"/>
</dbReference>
<dbReference type="PRINTS" id="PR00032">
    <property type="entry name" value="HTHARAC"/>
</dbReference>
<dbReference type="SMART" id="SM00342">
    <property type="entry name" value="HTH_ARAC"/>
    <property type="match status" value="1"/>
</dbReference>
<gene>
    <name evidence="5" type="ORF">SAMN04490243_0174</name>
</gene>
<dbReference type="Gene3D" id="1.10.10.60">
    <property type="entry name" value="Homeodomain-like"/>
    <property type="match status" value="2"/>
</dbReference>
<protein>
    <submittedName>
        <fullName evidence="5">AraC-type DNA-binding protein</fullName>
    </submittedName>
</protein>
<dbReference type="RefSeq" id="WP_092979930.1">
    <property type="nucleotide sequence ID" value="NZ_FOYQ01000001.1"/>
</dbReference>
<feature type="domain" description="HTH araC/xylS-type" evidence="4">
    <location>
        <begin position="237"/>
        <end position="335"/>
    </location>
</feature>
<dbReference type="EMBL" id="FOYQ01000001">
    <property type="protein sequence ID" value="SFR31347.1"/>
    <property type="molecule type" value="Genomic_DNA"/>
</dbReference>
<dbReference type="OrthoDB" id="2666928at2"/>
<evidence type="ECO:0000313" key="6">
    <source>
        <dbReference type="Proteomes" id="UP000199534"/>
    </source>
</evidence>
<dbReference type="GO" id="GO:0043565">
    <property type="term" value="F:sequence-specific DNA binding"/>
    <property type="evidence" value="ECO:0007669"/>
    <property type="project" value="InterPro"/>
</dbReference>
<dbReference type="GO" id="GO:0003700">
    <property type="term" value="F:DNA-binding transcription factor activity"/>
    <property type="evidence" value="ECO:0007669"/>
    <property type="project" value="InterPro"/>
</dbReference>
<dbReference type="PANTHER" id="PTHR47893">
    <property type="entry name" value="REGULATORY PROTEIN PCHR"/>
    <property type="match status" value="1"/>
</dbReference>
<dbReference type="PROSITE" id="PS01124">
    <property type="entry name" value="HTH_ARAC_FAMILY_2"/>
    <property type="match status" value="1"/>
</dbReference>
<accession>A0A1I6FNH2</accession>
<proteinExistence type="predicted"/>
<dbReference type="SUPFAM" id="SSF46689">
    <property type="entry name" value="Homeodomain-like"/>
    <property type="match status" value="1"/>
</dbReference>
<dbReference type="InterPro" id="IPR018060">
    <property type="entry name" value="HTH_AraC"/>
</dbReference>
<dbReference type="AlphaFoldDB" id="A0A1I6FNH2"/>
<sequence length="340" mass="39410">MQEIVIENQDADYLLNQLNQILEGEISDLWGQKVLTFKNAVGKGTIKYIQFDWGVTLIDYDLTFVEDVKLTYRPENRSPIDFIFVSEGQLGYVHNGSNTRHTLQRYQNVILSPLGNAQHAFFFDAGVSIKVNFIQIDQKKYARKKHSNLQYLNEVLFSVFEDKSERLPFEHLGNFNLKIADQVREMRGNKDEGIIRTLGLEGRMNIILALQLLEHHKFLNEETMPESLSAGDIKKIYQLSEYIVDNISNPLTIKIMSEQSGLSPKKLQLGFKMLYSTTINEYVKKVKLEISRDYLRSTELSISEIVYLVGIRSRSYFSKIFSEHYGLLPSEYRKKIKSKI</sequence>
<dbReference type="InterPro" id="IPR053142">
    <property type="entry name" value="PchR_regulatory_protein"/>
</dbReference>
<evidence type="ECO:0000256" key="1">
    <source>
        <dbReference type="ARBA" id="ARBA00023015"/>
    </source>
</evidence>
<evidence type="ECO:0000259" key="4">
    <source>
        <dbReference type="PROSITE" id="PS01124"/>
    </source>
</evidence>
<reference evidence="5 6" key="1">
    <citation type="submission" date="2016-10" db="EMBL/GenBank/DDBJ databases">
        <authorList>
            <person name="de Groot N.N."/>
        </authorList>
    </citation>
    <scope>NUCLEOTIDE SEQUENCE [LARGE SCALE GENOMIC DNA]</scope>
    <source>
        <strain evidence="5 6">DSM 21019</strain>
    </source>
</reference>
<dbReference type="InterPro" id="IPR020449">
    <property type="entry name" value="Tscrpt_reg_AraC-type_HTH"/>
</dbReference>
<dbReference type="STRING" id="400055.SAMN04490243_0174"/>
<keyword evidence="3" id="KW-0804">Transcription</keyword>
<organism evidence="5 6">
    <name type="scientific">Robiginitalea myxolifaciens</name>
    <dbReference type="NCBI Taxonomy" id="400055"/>
    <lineage>
        <taxon>Bacteria</taxon>
        <taxon>Pseudomonadati</taxon>
        <taxon>Bacteroidota</taxon>
        <taxon>Flavobacteriia</taxon>
        <taxon>Flavobacteriales</taxon>
        <taxon>Flavobacteriaceae</taxon>
        <taxon>Robiginitalea</taxon>
    </lineage>
</organism>
<evidence type="ECO:0000313" key="5">
    <source>
        <dbReference type="EMBL" id="SFR31347.1"/>
    </source>
</evidence>